<dbReference type="AlphaFoldDB" id="A0A238HF90"/>
<keyword evidence="1" id="KW-1133">Transmembrane helix</keyword>
<evidence type="ECO:0000313" key="2">
    <source>
        <dbReference type="EMBL" id="SMQ12114.1"/>
    </source>
</evidence>
<dbReference type="EMBL" id="FXUV01000015">
    <property type="protein sequence ID" value="SMQ12114.1"/>
    <property type="molecule type" value="Genomic_DNA"/>
</dbReference>
<keyword evidence="1" id="KW-0812">Transmembrane</keyword>
<dbReference type="EMBL" id="FXUV02000017">
    <property type="protein sequence ID" value="SNB63183.1"/>
    <property type="molecule type" value="Genomic_DNA"/>
</dbReference>
<name>A0A238HF90_9NEIS</name>
<organism evidence="2">
    <name type="scientific">Kingella negevensis</name>
    <dbReference type="NCBI Taxonomy" id="1522312"/>
    <lineage>
        <taxon>Bacteria</taxon>
        <taxon>Pseudomonadati</taxon>
        <taxon>Pseudomonadota</taxon>
        <taxon>Betaproteobacteria</taxon>
        <taxon>Neisseriales</taxon>
        <taxon>Neisseriaceae</taxon>
        <taxon>Kingella</taxon>
    </lineage>
</organism>
<keyword evidence="1" id="KW-0472">Membrane</keyword>
<dbReference type="Proteomes" id="UP000215450">
    <property type="component" value="Unassembled WGS sequence"/>
</dbReference>
<sequence>MKANENWIIAGVTVAFALFLWFASQPAIEQEEQEKHQEQYIREHCTLIRLHISAKQSHYRCTDNIEYILNGLP</sequence>
<dbReference type="RefSeq" id="WP_095062273.1">
    <property type="nucleotide sequence ID" value="NZ_FXUV02000017.1"/>
</dbReference>
<gene>
    <name evidence="3" type="ORF">KEBURONENSIS_01047</name>
    <name evidence="2" type="ORF">KEBURONENSIS_01123</name>
</gene>
<reference evidence="2" key="1">
    <citation type="submission" date="2017-05" db="EMBL/GenBank/DDBJ databases">
        <authorList>
            <person name="Song R."/>
            <person name="Chenine A.L."/>
            <person name="Ruprecht R.M."/>
        </authorList>
    </citation>
    <scope>NUCLEOTIDE SEQUENCE</scope>
    <source>
        <strain evidence="2">Kingella_eburonensis</strain>
    </source>
</reference>
<dbReference type="OrthoDB" id="9996867at2"/>
<evidence type="ECO:0000313" key="3">
    <source>
        <dbReference type="EMBL" id="SNB63183.1"/>
    </source>
</evidence>
<reference evidence="3 4" key="2">
    <citation type="submission" date="2017-06" db="EMBL/GenBank/DDBJ databases">
        <authorList>
            <person name="Kim H.J."/>
            <person name="Triplett B.A."/>
        </authorList>
    </citation>
    <scope>NUCLEOTIDE SEQUENCE [LARGE SCALE GENOMIC DNA]</scope>
    <source>
        <strain evidence="3">Kingella_eburonensis</strain>
    </source>
</reference>
<evidence type="ECO:0000256" key="1">
    <source>
        <dbReference type="SAM" id="Phobius"/>
    </source>
</evidence>
<feature type="transmembrane region" description="Helical" evidence="1">
    <location>
        <begin position="6"/>
        <end position="23"/>
    </location>
</feature>
<evidence type="ECO:0000313" key="4">
    <source>
        <dbReference type="Proteomes" id="UP000215450"/>
    </source>
</evidence>
<keyword evidence="4" id="KW-1185">Reference proteome</keyword>
<protein>
    <submittedName>
        <fullName evidence="2">Uncharacterized protein</fullName>
    </submittedName>
</protein>
<proteinExistence type="predicted"/>
<accession>A0A238HF90</accession>